<accession>A0ABT4D0G0</accession>
<evidence type="ECO:0000256" key="3">
    <source>
        <dbReference type="PROSITE-ProRule" id="PRU00169"/>
    </source>
</evidence>
<dbReference type="Gene3D" id="2.30.30.40">
    <property type="entry name" value="SH3 Domains"/>
    <property type="match status" value="1"/>
</dbReference>
<evidence type="ECO:0000313" key="7">
    <source>
        <dbReference type="Proteomes" id="UP001078443"/>
    </source>
</evidence>
<dbReference type="InterPro" id="IPR024181">
    <property type="entry name" value="Chemotax_regulator_CheV"/>
</dbReference>
<keyword evidence="3" id="KW-0597">Phosphoprotein</keyword>
<dbReference type="PROSITE" id="PS50851">
    <property type="entry name" value="CHEW"/>
    <property type="match status" value="1"/>
</dbReference>
<dbReference type="SMART" id="SM00448">
    <property type="entry name" value="REC"/>
    <property type="match status" value="1"/>
</dbReference>
<dbReference type="SMART" id="SM00260">
    <property type="entry name" value="CheW"/>
    <property type="match status" value="1"/>
</dbReference>
<dbReference type="PIRSF" id="PIRSF002867">
    <property type="entry name" value="CheV"/>
    <property type="match status" value="1"/>
</dbReference>
<proteinExistence type="predicted"/>
<reference evidence="6" key="1">
    <citation type="submission" date="2022-12" db="EMBL/GenBank/DDBJ databases">
        <authorList>
            <person name="Wang J."/>
        </authorList>
    </citation>
    <scope>NUCLEOTIDE SEQUENCE</scope>
    <source>
        <strain evidence="6">HY-45-18</strain>
    </source>
</reference>
<feature type="domain" description="Response regulatory" evidence="4">
    <location>
        <begin position="173"/>
        <end position="300"/>
    </location>
</feature>
<comment type="caution">
    <text evidence="6">The sequence shown here is derived from an EMBL/GenBank/DDBJ whole genome shotgun (WGS) entry which is preliminary data.</text>
</comment>
<dbReference type="Proteomes" id="UP001078443">
    <property type="component" value="Unassembled WGS sequence"/>
</dbReference>
<evidence type="ECO:0000256" key="1">
    <source>
        <dbReference type="ARBA" id="ARBA00018672"/>
    </source>
</evidence>
<dbReference type="Pfam" id="PF00072">
    <property type="entry name" value="Response_reg"/>
    <property type="match status" value="1"/>
</dbReference>
<dbReference type="InterPro" id="IPR011006">
    <property type="entry name" value="CheY-like_superfamily"/>
</dbReference>
<dbReference type="EMBL" id="JAPQER010000003">
    <property type="protein sequence ID" value="MCY6484728.1"/>
    <property type="molecule type" value="Genomic_DNA"/>
</dbReference>
<name>A0ABT4D0G0_9CLOT</name>
<gene>
    <name evidence="6" type="ORF">OW763_10280</name>
</gene>
<sequence>MNNKGILLESGTGELEVLEFVVNEKHYAINVIKTKEIVKVDNITKLPNSKPAVSGVSLLRGEVITVIDLKYILEKEIQDDAKKSMTIICEFNKTTVAFLVDKVVGIHRIGWSEIKKPDSIVENSLVIGNILMGNKMLMLLDFEKMIMDISSSYGNYEKNIEKVKYDVDRSDVRLVLADDSTMIRKILKDVLIKAGYNNLTFFDDGQQAYGYLMDLVNKKGEGFLEDVQMLITDIEMPQMDGHTLTRKVKENDILKKLPVVIFSSLITDDLHHKGISVGADAQISKPDIDNLVNLIDELCIN</sequence>
<evidence type="ECO:0000259" key="5">
    <source>
        <dbReference type="PROSITE" id="PS50851"/>
    </source>
</evidence>
<feature type="modified residue" description="4-aspartylphosphate" evidence="3">
    <location>
        <position position="233"/>
    </location>
</feature>
<dbReference type="PANTHER" id="PTHR47233:SF3">
    <property type="entry name" value="CHEMOTAXIS PROTEIN CHEV"/>
    <property type="match status" value="1"/>
</dbReference>
<protein>
    <recommendedName>
        <fullName evidence="1">Stage 0 sporulation protein A homolog</fullName>
    </recommendedName>
</protein>
<dbReference type="Pfam" id="PF01584">
    <property type="entry name" value="CheW"/>
    <property type="match status" value="1"/>
</dbReference>
<evidence type="ECO:0000259" key="4">
    <source>
        <dbReference type="PROSITE" id="PS50110"/>
    </source>
</evidence>
<dbReference type="InterPro" id="IPR002545">
    <property type="entry name" value="CheW-lke_dom"/>
</dbReference>
<dbReference type="PANTHER" id="PTHR47233">
    <property type="entry name" value="CHEMOTAXIS PROTEIN CHEV"/>
    <property type="match status" value="1"/>
</dbReference>
<dbReference type="RefSeq" id="WP_268041031.1">
    <property type="nucleotide sequence ID" value="NZ_JAPQER010000003.1"/>
</dbReference>
<dbReference type="SUPFAM" id="SSF50341">
    <property type="entry name" value="CheW-like"/>
    <property type="match status" value="1"/>
</dbReference>
<dbReference type="PROSITE" id="PS50110">
    <property type="entry name" value="RESPONSE_REGULATORY"/>
    <property type="match status" value="1"/>
</dbReference>
<dbReference type="InterPro" id="IPR036061">
    <property type="entry name" value="CheW-like_dom_sf"/>
</dbReference>
<keyword evidence="7" id="KW-1185">Reference proteome</keyword>
<evidence type="ECO:0000256" key="2">
    <source>
        <dbReference type="ARBA" id="ARBA00024867"/>
    </source>
</evidence>
<comment type="function">
    <text evidence="2">May play the central regulatory role in sporulation. It may be an element of the effector pathway responsible for the activation of sporulation genes in response to nutritional stress. Spo0A may act in concert with spo0H (a sigma factor) to control the expression of some genes that are critical to the sporulation process.</text>
</comment>
<organism evidence="6 7">
    <name type="scientific">Clostridium aestuarii</name>
    <dbReference type="NCBI Taxonomy" id="338193"/>
    <lineage>
        <taxon>Bacteria</taxon>
        <taxon>Bacillati</taxon>
        <taxon>Bacillota</taxon>
        <taxon>Clostridia</taxon>
        <taxon>Eubacteriales</taxon>
        <taxon>Clostridiaceae</taxon>
        <taxon>Clostridium</taxon>
    </lineage>
</organism>
<dbReference type="SUPFAM" id="SSF52172">
    <property type="entry name" value="CheY-like"/>
    <property type="match status" value="1"/>
</dbReference>
<feature type="domain" description="CheW-like" evidence="5">
    <location>
        <begin position="14"/>
        <end position="151"/>
    </location>
</feature>
<dbReference type="Gene3D" id="2.40.50.180">
    <property type="entry name" value="CheA-289, Domain 4"/>
    <property type="match status" value="1"/>
</dbReference>
<dbReference type="Gene3D" id="3.40.50.2300">
    <property type="match status" value="1"/>
</dbReference>
<evidence type="ECO:0000313" key="6">
    <source>
        <dbReference type="EMBL" id="MCY6484728.1"/>
    </source>
</evidence>
<dbReference type="InterPro" id="IPR001789">
    <property type="entry name" value="Sig_transdc_resp-reg_receiver"/>
</dbReference>